<evidence type="ECO:0000256" key="1">
    <source>
        <dbReference type="ARBA" id="ARBA00022553"/>
    </source>
</evidence>
<dbReference type="Gene3D" id="1.10.10.10">
    <property type="entry name" value="Winged helix-like DNA-binding domain superfamily/Winged helix DNA-binding domain"/>
    <property type="match status" value="1"/>
</dbReference>
<feature type="domain" description="Response regulatory" evidence="6">
    <location>
        <begin position="3"/>
        <end position="117"/>
    </location>
</feature>
<dbReference type="Gene3D" id="3.40.50.2300">
    <property type="match status" value="1"/>
</dbReference>
<dbReference type="PROSITE" id="PS50110">
    <property type="entry name" value="RESPONSE_REGULATORY"/>
    <property type="match status" value="1"/>
</dbReference>
<dbReference type="Pfam" id="PF00486">
    <property type="entry name" value="Trans_reg_C"/>
    <property type="match status" value="1"/>
</dbReference>
<dbReference type="InterPro" id="IPR039420">
    <property type="entry name" value="WalR-like"/>
</dbReference>
<dbReference type="CDD" id="cd17574">
    <property type="entry name" value="REC_OmpR"/>
    <property type="match status" value="1"/>
</dbReference>
<protein>
    <submittedName>
        <fullName evidence="8">DNA-binding response regulator, OmpR family, contains REC and winged-helix (WHTH) domain</fullName>
    </submittedName>
</protein>
<evidence type="ECO:0000256" key="2">
    <source>
        <dbReference type="ARBA" id="ARBA00023012"/>
    </source>
</evidence>
<evidence type="ECO:0000259" key="7">
    <source>
        <dbReference type="PROSITE" id="PS51755"/>
    </source>
</evidence>
<evidence type="ECO:0000256" key="4">
    <source>
        <dbReference type="PROSITE-ProRule" id="PRU00169"/>
    </source>
</evidence>
<dbReference type="Gene3D" id="6.10.250.690">
    <property type="match status" value="1"/>
</dbReference>
<dbReference type="InterPro" id="IPR036388">
    <property type="entry name" value="WH-like_DNA-bd_sf"/>
</dbReference>
<dbReference type="PANTHER" id="PTHR48111:SF40">
    <property type="entry name" value="PHOSPHATE REGULON TRANSCRIPTIONAL REGULATORY PROTEIN PHOB"/>
    <property type="match status" value="1"/>
</dbReference>
<feature type="domain" description="OmpR/PhoB-type" evidence="7">
    <location>
        <begin position="130"/>
        <end position="227"/>
    </location>
</feature>
<dbReference type="InterPro" id="IPR016032">
    <property type="entry name" value="Sig_transdc_resp-reg_C-effctor"/>
</dbReference>
<evidence type="ECO:0000313" key="9">
    <source>
        <dbReference type="Proteomes" id="UP000184474"/>
    </source>
</evidence>
<sequence>MTRILVVEDDPNLGQILSEYLQLKGFVTTLCTDGEKGFEKFKTEKYDFCILDVMMPKKDGFTLAKEIREIDKTIPVIFLTAKSMKEDTIEGLKIGADDYLTKPFSMEELILRVQAILRRSGAKSDQSNTINRFELGGLTFHYDRSLLERPSGDVKLTSRENELLKMLCDHMNQTMERNAALNAIWKDDSYFNARSMDVYIAKLRKYLKEEEQVHILTVHGQGFKLVKVE</sequence>
<dbReference type="FunFam" id="3.40.50.2300:FF:000073">
    <property type="entry name" value="DNA-binding response regulator RprY"/>
    <property type="match status" value="1"/>
</dbReference>
<proteinExistence type="predicted"/>
<dbReference type="SMART" id="SM00448">
    <property type="entry name" value="REC"/>
    <property type="match status" value="1"/>
</dbReference>
<dbReference type="EMBL" id="FRAA01000002">
    <property type="protein sequence ID" value="SHJ94342.1"/>
    <property type="molecule type" value="Genomic_DNA"/>
</dbReference>
<dbReference type="GO" id="GO:0005829">
    <property type="term" value="C:cytosol"/>
    <property type="evidence" value="ECO:0007669"/>
    <property type="project" value="TreeGrafter"/>
</dbReference>
<evidence type="ECO:0000313" key="8">
    <source>
        <dbReference type="EMBL" id="SHJ94342.1"/>
    </source>
</evidence>
<dbReference type="GO" id="GO:0006355">
    <property type="term" value="P:regulation of DNA-templated transcription"/>
    <property type="evidence" value="ECO:0007669"/>
    <property type="project" value="InterPro"/>
</dbReference>
<dbReference type="CDD" id="cd00383">
    <property type="entry name" value="trans_reg_C"/>
    <property type="match status" value="1"/>
</dbReference>
<dbReference type="InterPro" id="IPR001789">
    <property type="entry name" value="Sig_transdc_resp-reg_receiver"/>
</dbReference>
<dbReference type="PANTHER" id="PTHR48111">
    <property type="entry name" value="REGULATOR OF RPOS"/>
    <property type="match status" value="1"/>
</dbReference>
<gene>
    <name evidence="8" type="ORF">SAMN04488028_102234</name>
</gene>
<feature type="modified residue" description="4-aspartylphosphate" evidence="4">
    <location>
        <position position="52"/>
    </location>
</feature>
<dbReference type="GO" id="GO:0000156">
    <property type="term" value="F:phosphorelay response regulator activity"/>
    <property type="evidence" value="ECO:0007669"/>
    <property type="project" value="TreeGrafter"/>
</dbReference>
<keyword evidence="1 4" id="KW-0597">Phosphoprotein</keyword>
<keyword evidence="9" id="KW-1185">Reference proteome</keyword>
<organism evidence="8 9">
    <name type="scientific">Reichenbachiella agariperforans</name>
    <dbReference type="NCBI Taxonomy" id="156994"/>
    <lineage>
        <taxon>Bacteria</taxon>
        <taxon>Pseudomonadati</taxon>
        <taxon>Bacteroidota</taxon>
        <taxon>Cytophagia</taxon>
        <taxon>Cytophagales</taxon>
        <taxon>Reichenbachiellaceae</taxon>
        <taxon>Reichenbachiella</taxon>
    </lineage>
</organism>
<dbReference type="SMART" id="SM00862">
    <property type="entry name" value="Trans_reg_C"/>
    <property type="match status" value="1"/>
</dbReference>
<dbReference type="GO" id="GO:0000976">
    <property type="term" value="F:transcription cis-regulatory region binding"/>
    <property type="evidence" value="ECO:0007669"/>
    <property type="project" value="TreeGrafter"/>
</dbReference>
<evidence type="ECO:0000256" key="5">
    <source>
        <dbReference type="PROSITE-ProRule" id="PRU01091"/>
    </source>
</evidence>
<dbReference type="InterPro" id="IPR001867">
    <property type="entry name" value="OmpR/PhoB-type_DNA-bd"/>
</dbReference>
<dbReference type="PROSITE" id="PS51755">
    <property type="entry name" value="OMPR_PHOB"/>
    <property type="match status" value="1"/>
</dbReference>
<dbReference type="SUPFAM" id="SSF46894">
    <property type="entry name" value="C-terminal effector domain of the bipartite response regulators"/>
    <property type="match status" value="1"/>
</dbReference>
<dbReference type="InterPro" id="IPR011006">
    <property type="entry name" value="CheY-like_superfamily"/>
</dbReference>
<name>A0A1M6NF70_REIAG</name>
<keyword evidence="2" id="KW-0902">Two-component regulatory system</keyword>
<dbReference type="SUPFAM" id="SSF52172">
    <property type="entry name" value="CheY-like"/>
    <property type="match status" value="1"/>
</dbReference>
<dbReference type="AlphaFoldDB" id="A0A1M6NF70"/>
<keyword evidence="3 5" id="KW-0238">DNA-binding</keyword>
<dbReference type="GO" id="GO:0032993">
    <property type="term" value="C:protein-DNA complex"/>
    <property type="evidence" value="ECO:0007669"/>
    <property type="project" value="TreeGrafter"/>
</dbReference>
<evidence type="ECO:0000259" key="6">
    <source>
        <dbReference type="PROSITE" id="PS50110"/>
    </source>
</evidence>
<evidence type="ECO:0000256" key="3">
    <source>
        <dbReference type="ARBA" id="ARBA00023125"/>
    </source>
</evidence>
<reference evidence="9" key="1">
    <citation type="submission" date="2016-11" db="EMBL/GenBank/DDBJ databases">
        <authorList>
            <person name="Varghese N."/>
            <person name="Submissions S."/>
        </authorList>
    </citation>
    <scope>NUCLEOTIDE SEQUENCE [LARGE SCALE GENOMIC DNA]</scope>
    <source>
        <strain evidence="9">DSM 26134</strain>
    </source>
</reference>
<dbReference type="RefSeq" id="WP_073121064.1">
    <property type="nucleotide sequence ID" value="NZ_FRAA01000002.1"/>
</dbReference>
<accession>A0A1M6NF70</accession>
<dbReference type="Proteomes" id="UP000184474">
    <property type="component" value="Unassembled WGS sequence"/>
</dbReference>
<feature type="DNA-binding region" description="OmpR/PhoB-type" evidence="5">
    <location>
        <begin position="130"/>
        <end position="227"/>
    </location>
</feature>
<dbReference type="Pfam" id="PF00072">
    <property type="entry name" value="Response_reg"/>
    <property type="match status" value="1"/>
</dbReference>
<dbReference type="STRING" id="156994.SAMN04488028_102234"/>